<feature type="compositionally biased region" description="Polar residues" evidence="1">
    <location>
        <begin position="143"/>
        <end position="160"/>
    </location>
</feature>
<dbReference type="CDD" id="cd00063">
    <property type="entry name" value="FN3"/>
    <property type="match status" value="1"/>
</dbReference>
<keyword evidence="4" id="KW-1185">Reference proteome</keyword>
<dbReference type="InterPro" id="IPR013783">
    <property type="entry name" value="Ig-like_fold"/>
</dbReference>
<evidence type="ECO:0000313" key="3">
    <source>
        <dbReference type="EMBL" id="KAG0719813.1"/>
    </source>
</evidence>
<feature type="region of interest" description="Disordered" evidence="1">
    <location>
        <begin position="47"/>
        <end position="266"/>
    </location>
</feature>
<dbReference type="Proteomes" id="UP000770661">
    <property type="component" value="Unassembled WGS sequence"/>
</dbReference>
<dbReference type="InterPro" id="IPR003961">
    <property type="entry name" value="FN3_dom"/>
</dbReference>
<dbReference type="Gene3D" id="2.60.40.10">
    <property type="entry name" value="Immunoglobulins"/>
    <property type="match status" value="1"/>
</dbReference>
<feature type="compositionally biased region" description="Basic and acidic residues" evidence="1">
    <location>
        <begin position="531"/>
        <end position="542"/>
    </location>
</feature>
<dbReference type="SUPFAM" id="SSF49265">
    <property type="entry name" value="Fibronectin type III"/>
    <property type="match status" value="1"/>
</dbReference>
<reference evidence="3" key="1">
    <citation type="submission" date="2020-07" db="EMBL/GenBank/DDBJ databases">
        <title>The High-quality genome of the commercially important snow crab, Chionoecetes opilio.</title>
        <authorList>
            <person name="Jeong J.-H."/>
            <person name="Ryu S."/>
        </authorList>
    </citation>
    <scope>NUCLEOTIDE SEQUENCE</scope>
    <source>
        <strain evidence="3">MADBK_172401_WGS</strain>
        <tissue evidence="3">Digestive gland</tissue>
    </source>
</reference>
<evidence type="ECO:0000313" key="4">
    <source>
        <dbReference type="Proteomes" id="UP000770661"/>
    </source>
</evidence>
<feature type="compositionally biased region" description="Polar residues" evidence="1">
    <location>
        <begin position="206"/>
        <end position="224"/>
    </location>
</feature>
<sequence>MGLAVWLCAAAAAVMGAVAAIADVEQREVRRNSMLPPVLEESLTHIQDSPHYTETRGLQRARQNTHSTHHMQEEPNAILSQWPKQRLRGRYSSPGDHMQPLTAVPHQSITRRPLRITTIRSPVVRDSVHDPLPASGTADVRFSSRQHQGNLEASTTNSQRLPYVRGSYDPRVPPSSRDRLQRPHPEQRIKMHDRESHDDARAPHASSATRHQGHSGSLATSTSAPRRGHQGHRGSLATSSRSEERPAHHRYRTPNTHSRLGLTEDPSMAAAITGELSREVNVAGELQRTQHGVSKSDVRQRVDQPDLCCGSRVPFDPHTGQPTGAFGRVVAAGSIKVVDVPVRGSLPPNNVRDLQATPLGPHTLYLNWTAPGQDLDSGTASGYIIRLSEARNDLQEPQFDAAPEETILETSEALADAGVYQAAGTRVSVEVPLARRLERGHVYYVAFKAVDNDGYSSGVSNMAQFSIPKSFAAVSYGMATRNNAGAHSILEAADTSNMRGSVIRNGEITVFSESPTPSLTRDSNTASEPEAEPRRSRNREEQSLPFTPADPQECEPTLPSRQEERDPVSLCEAQNSLAIAITYFAQNNEHQYLDYLSAALHTLEQKLQPSWRTES</sequence>
<accession>A0A8J4Y228</accession>
<dbReference type="InterPro" id="IPR036116">
    <property type="entry name" value="FN3_sf"/>
</dbReference>
<protein>
    <submittedName>
        <fullName evidence="3">Calcium-activated chloride channel regulator 1</fullName>
    </submittedName>
</protein>
<feature type="compositionally biased region" description="Basic and acidic residues" evidence="1">
    <location>
        <begin position="176"/>
        <end position="202"/>
    </location>
</feature>
<feature type="signal peptide" evidence="2">
    <location>
        <begin position="1"/>
        <end position="19"/>
    </location>
</feature>
<dbReference type="AlphaFoldDB" id="A0A8J4Y228"/>
<gene>
    <name evidence="3" type="primary">CLCA1_1</name>
    <name evidence="3" type="ORF">GWK47_049713</name>
</gene>
<proteinExistence type="predicted"/>
<dbReference type="OrthoDB" id="6380493at2759"/>
<feature type="compositionally biased region" description="Polar residues" evidence="1">
    <location>
        <begin position="511"/>
        <end position="527"/>
    </location>
</feature>
<evidence type="ECO:0000256" key="1">
    <source>
        <dbReference type="SAM" id="MobiDB-lite"/>
    </source>
</evidence>
<evidence type="ECO:0000256" key="2">
    <source>
        <dbReference type="SAM" id="SignalP"/>
    </source>
</evidence>
<organism evidence="3 4">
    <name type="scientific">Chionoecetes opilio</name>
    <name type="common">Atlantic snow crab</name>
    <name type="synonym">Cancer opilio</name>
    <dbReference type="NCBI Taxonomy" id="41210"/>
    <lineage>
        <taxon>Eukaryota</taxon>
        <taxon>Metazoa</taxon>
        <taxon>Ecdysozoa</taxon>
        <taxon>Arthropoda</taxon>
        <taxon>Crustacea</taxon>
        <taxon>Multicrustacea</taxon>
        <taxon>Malacostraca</taxon>
        <taxon>Eumalacostraca</taxon>
        <taxon>Eucarida</taxon>
        <taxon>Decapoda</taxon>
        <taxon>Pleocyemata</taxon>
        <taxon>Brachyura</taxon>
        <taxon>Eubrachyura</taxon>
        <taxon>Majoidea</taxon>
        <taxon>Majidae</taxon>
        <taxon>Chionoecetes</taxon>
    </lineage>
</organism>
<feature type="region of interest" description="Disordered" evidence="1">
    <location>
        <begin position="507"/>
        <end position="567"/>
    </location>
</feature>
<name>A0A8J4Y228_CHIOP</name>
<feature type="chain" id="PRO_5035299000" evidence="2">
    <location>
        <begin position="20"/>
        <end position="615"/>
    </location>
</feature>
<dbReference type="EMBL" id="JACEEZ010013885">
    <property type="protein sequence ID" value="KAG0719813.1"/>
    <property type="molecule type" value="Genomic_DNA"/>
</dbReference>
<keyword evidence="2" id="KW-0732">Signal</keyword>
<comment type="caution">
    <text evidence="3">The sequence shown here is derived from an EMBL/GenBank/DDBJ whole genome shotgun (WGS) entry which is preliminary data.</text>
</comment>